<evidence type="ECO:0000256" key="5">
    <source>
        <dbReference type="ARBA" id="ARBA00022664"/>
    </source>
</evidence>
<evidence type="ECO:0000256" key="11">
    <source>
        <dbReference type="ARBA" id="ARBA00022857"/>
    </source>
</evidence>
<name>A0AAW1RG49_9CHLO</name>
<comment type="cofactor">
    <cofactor evidence="1 20">
        <name>FMN</name>
        <dbReference type="ChEBI" id="CHEBI:58210"/>
    </cofactor>
</comment>
<evidence type="ECO:0000256" key="17">
    <source>
        <dbReference type="ARBA" id="ARBA00049447"/>
    </source>
</evidence>
<feature type="zinc finger region" description="C3H1-type" evidence="19">
    <location>
        <begin position="69"/>
        <end position="91"/>
    </location>
</feature>
<organism evidence="23 24">
    <name type="scientific">Elliptochloris bilobata</name>
    <dbReference type="NCBI Taxonomy" id="381761"/>
    <lineage>
        <taxon>Eukaryota</taxon>
        <taxon>Viridiplantae</taxon>
        <taxon>Chlorophyta</taxon>
        <taxon>core chlorophytes</taxon>
        <taxon>Trebouxiophyceae</taxon>
        <taxon>Trebouxiophyceae incertae sedis</taxon>
        <taxon>Elliptochloris clade</taxon>
        <taxon>Elliptochloris</taxon>
    </lineage>
</organism>
<dbReference type="Pfam" id="PF01207">
    <property type="entry name" value="Dus"/>
    <property type="match status" value="1"/>
</dbReference>
<evidence type="ECO:0000256" key="12">
    <source>
        <dbReference type="ARBA" id="ARBA00023002"/>
    </source>
</evidence>
<comment type="catalytic activity">
    <reaction evidence="15">
        <text>5,6-dihydrouridine(47) in tRNA + NAD(+) = uridine(47) in tRNA + NADH + H(+)</text>
        <dbReference type="Rhea" id="RHEA:53364"/>
        <dbReference type="Rhea" id="RHEA-COMP:13539"/>
        <dbReference type="Rhea" id="RHEA-COMP:13540"/>
        <dbReference type="ChEBI" id="CHEBI:15378"/>
        <dbReference type="ChEBI" id="CHEBI:57540"/>
        <dbReference type="ChEBI" id="CHEBI:57945"/>
        <dbReference type="ChEBI" id="CHEBI:65315"/>
        <dbReference type="ChEBI" id="CHEBI:74443"/>
        <dbReference type="EC" id="1.3.1.89"/>
    </reaction>
    <physiologicalReaction direction="right-to-left" evidence="15">
        <dbReference type="Rhea" id="RHEA:53366"/>
    </physiologicalReaction>
</comment>
<evidence type="ECO:0000256" key="21">
    <source>
        <dbReference type="SAM" id="MobiDB-lite"/>
    </source>
</evidence>
<dbReference type="PROSITE" id="PS50103">
    <property type="entry name" value="ZF_C3H1"/>
    <property type="match status" value="1"/>
</dbReference>
<dbReference type="PANTHER" id="PTHR45846">
    <property type="entry name" value="TRNA-DIHYDROURIDINE(47) SYNTHASE [NAD(P)(+)]-LIKE"/>
    <property type="match status" value="1"/>
</dbReference>
<keyword evidence="13" id="KW-0520">NAD</keyword>
<keyword evidence="12 20" id="KW-0560">Oxidoreductase</keyword>
<keyword evidence="9 19" id="KW-0863">Zinc-finger</keyword>
<dbReference type="GO" id="GO:0102265">
    <property type="term" value="F:tRNA-dihydrouridine47 synthase activity"/>
    <property type="evidence" value="ECO:0007669"/>
    <property type="project" value="UniProtKB-EC"/>
</dbReference>
<keyword evidence="7 19" id="KW-0479">Metal-binding</keyword>
<dbReference type="GO" id="GO:0006397">
    <property type="term" value="P:mRNA processing"/>
    <property type="evidence" value="ECO:0007669"/>
    <property type="project" value="UniProtKB-KW"/>
</dbReference>
<evidence type="ECO:0000256" key="2">
    <source>
        <dbReference type="ARBA" id="ARBA00012376"/>
    </source>
</evidence>
<dbReference type="Gene3D" id="3.20.20.70">
    <property type="entry name" value="Aldolase class I"/>
    <property type="match status" value="1"/>
</dbReference>
<keyword evidence="5" id="KW-0507">mRNA processing</keyword>
<dbReference type="GO" id="GO:0008270">
    <property type="term" value="F:zinc ion binding"/>
    <property type="evidence" value="ECO:0007669"/>
    <property type="project" value="UniProtKB-KW"/>
</dbReference>
<keyword evidence="8" id="KW-0677">Repeat</keyword>
<dbReference type="GO" id="GO:0003723">
    <property type="term" value="F:RNA binding"/>
    <property type="evidence" value="ECO:0007669"/>
    <property type="project" value="TreeGrafter"/>
</dbReference>
<dbReference type="PANTHER" id="PTHR45846:SF1">
    <property type="entry name" value="TRNA-DIHYDROURIDINE(47) SYNTHASE [NAD(P)(+)]-LIKE"/>
    <property type="match status" value="1"/>
</dbReference>
<evidence type="ECO:0000256" key="9">
    <source>
        <dbReference type="ARBA" id="ARBA00022771"/>
    </source>
</evidence>
<keyword evidence="11" id="KW-0521">NADP</keyword>
<dbReference type="Proteomes" id="UP001445335">
    <property type="component" value="Unassembled WGS sequence"/>
</dbReference>
<feature type="domain" description="C3H1-type" evidence="22">
    <location>
        <begin position="69"/>
        <end position="91"/>
    </location>
</feature>
<feature type="region of interest" description="Disordered" evidence="21">
    <location>
        <begin position="40"/>
        <end position="61"/>
    </location>
</feature>
<evidence type="ECO:0000313" key="23">
    <source>
        <dbReference type="EMBL" id="KAK9832704.1"/>
    </source>
</evidence>
<proteinExistence type="inferred from homology"/>
<evidence type="ECO:0000256" key="16">
    <source>
        <dbReference type="ARBA" id="ARBA00048342"/>
    </source>
</evidence>
<evidence type="ECO:0000256" key="14">
    <source>
        <dbReference type="ARBA" id="ARBA00045934"/>
    </source>
</evidence>
<dbReference type="SUPFAM" id="SSF51395">
    <property type="entry name" value="FMN-linked oxidoreductases"/>
    <property type="match status" value="1"/>
</dbReference>
<evidence type="ECO:0000256" key="18">
    <source>
        <dbReference type="ARBA" id="ARBA00049513"/>
    </source>
</evidence>
<dbReference type="EMBL" id="JALJOU010000039">
    <property type="protein sequence ID" value="KAK9832704.1"/>
    <property type="molecule type" value="Genomic_DNA"/>
</dbReference>
<dbReference type="GO" id="GO:0050660">
    <property type="term" value="F:flavin adenine dinucleotide binding"/>
    <property type="evidence" value="ECO:0007669"/>
    <property type="project" value="UniProtKB-UniRule"/>
</dbReference>
<dbReference type="InterPro" id="IPR035587">
    <property type="entry name" value="DUS-like_FMN-bd"/>
</dbReference>
<comment type="catalytic activity">
    <reaction evidence="17">
        <text>a 5,6-dihydrouridine in mRNA + NADP(+) = a uridine in mRNA + NADPH + H(+)</text>
        <dbReference type="Rhea" id="RHEA:69855"/>
        <dbReference type="Rhea" id="RHEA-COMP:14658"/>
        <dbReference type="Rhea" id="RHEA-COMP:17789"/>
        <dbReference type="ChEBI" id="CHEBI:15378"/>
        <dbReference type="ChEBI" id="CHEBI:57783"/>
        <dbReference type="ChEBI" id="CHEBI:58349"/>
        <dbReference type="ChEBI" id="CHEBI:65315"/>
        <dbReference type="ChEBI" id="CHEBI:74443"/>
    </reaction>
    <physiologicalReaction direction="right-to-left" evidence="17">
        <dbReference type="Rhea" id="RHEA:69857"/>
    </physiologicalReaction>
</comment>
<keyword evidence="3 20" id="KW-0285">Flavoprotein</keyword>
<feature type="compositionally biased region" description="Basic residues" evidence="21">
    <location>
        <begin position="47"/>
        <end position="60"/>
    </location>
</feature>
<evidence type="ECO:0000256" key="19">
    <source>
        <dbReference type="PROSITE-ProRule" id="PRU00723"/>
    </source>
</evidence>
<evidence type="ECO:0000256" key="15">
    <source>
        <dbReference type="ARBA" id="ARBA00048266"/>
    </source>
</evidence>
<comment type="catalytic activity">
    <reaction evidence="18">
        <text>5,6-dihydrouridine(47) in tRNA + NADP(+) = uridine(47) in tRNA + NADPH + H(+)</text>
        <dbReference type="Rhea" id="RHEA:53360"/>
        <dbReference type="Rhea" id="RHEA-COMP:13539"/>
        <dbReference type="Rhea" id="RHEA-COMP:13540"/>
        <dbReference type="ChEBI" id="CHEBI:15378"/>
        <dbReference type="ChEBI" id="CHEBI:57783"/>
        <dbReference type="ChEBI" id="CHEBI:58349"/>
        <dbReference type="ChEBI" id="CHEBI:65315"/>
        <dbReference type="ChEBI" id="CHEBI:74443"/>
        <dbReference type="EC" id="1.3.1.89"/>
    </reaction>
    <physiologicalReaction direction="right-to-left" evidence="18">
        <dbReference type="Rhea" id="RHEA:53362"/>
    </physiologicalReaction>
</comment>
<evidence type="ECO:0000313" key="24">
    <source>
        <dbReference type="Proteomes" id="UP001445335"/>
    </source>
</evidence>
<dbReference type="PROSITE" id="PS01136">
    <property type="entry name" value="UPF0034"/>
    <property type="match status" value="1"/>
</dbReference>
<comment type="catalytic activity">
    <reaction evidence="16">
        <text>a 5,6-dihydrouridine in mRNA + NAD(+) = a uridine in mRNA + NADH + H(+)</text>
        <dbReference type="Rhea" id="RHEA:69851"/>
        <dbReference type="Rhea" id="RHEA-COMP:14658"/>
        <dbReference type="Rhea" id="RHEA-COMP:17789"/>
        <dbReference type="ChEBI" id="CHEBI:15378"/>
        <dbReference type="ChEBI" id="CHEBI:57540"/>
        <dbReference type="ChEBI" id="CHEBI:57945"/>
        <dbReference type="ChEBI" id="CHEBI:65315"/>
        <dbReference type="ChEBI" id="CHEBI:74443"/>
    </reaction>
    <physiologicalReaction direction="right-to-left" evidence="16">
        <dbReference type="Rhea" id="RHEA:69853"/>
    </physiologicalReaction>
</comment>
<evidence type="ECO:0000256" key="7">
    <source>
        <dbReference type="ARBA" id="ARBA00022723"/>
    </source>
</evidence>
<evidence type="ECO:0000256" key="20">
    <source>
        <dbReference type="RuleBase" id="RU291113"/>
    </source>
</evidence>
<evidence type="ECO:0000256" key="4">
    <source>
        <dbReference type="ARBA" id="ARBA00022643"/>
    </source>
</evidence>
<dbReference type="InterPro" id="IPR013785">
    <property type="entry name" value="Aldolase_TIM"/>
</dbReference>
<evidence type="ECO:0000256" key="8">
    <source>
        <dbReference type="ARBA" id="ARBA00022737"/>
    </source>
</evidence>
<accession>A0AAW1RG49</accession>
<reference evidence="23 24" key="1">
    <citation type="journal article" date="2024" name="Nat. Commun.">
        <title>Phylogenomics reveals the evolutionary origins of lichenization in chlorophyte algae.</title>
        <authorList>
            <person name="Puginier C."/>
            <person name="Libourel C."/>
            <person name="Otte J."/>
            <person name="Skaloud P."/>
            <person name="Haon M."/>
            <person name="Grisel S."/>
            <person name="Petersen M."/>
            <person name="Berrin J.G."/>
            <person name="Delaux P.M."/>
            <person name="Dal Grande F."/>
            <person name="Keller J."/>
        </authorList>
    </citation>
    <scope>NUCLEOTIDE SEQUENCE [LARGE SCALE GENOMIC DNA]</scope>
    <source>
        <strain evidence="23 24">SAG 245.80</strain>
    </source>
</reference>
<evidence type="ECO:0000256" key="10">
    <source>
        <dbReference type="ARBA" id="ARBA00022833"/>
    </source>
</evidence>
<evidence type="ECO:0000256" key="1">
    <source>
        <dbReference type="ARBA" id="ARBA00001917"/>
    </source>
</evidence>
<keyword evidence="4 20" id="KW-0288">FMN</keyword>
<evidence type="ECO:0000256" key="6">
    <source>
        <dbReference type="ARBA" id="ARBA00022694"/>
    </source>
</evidence>
<comment type="caution">
    <text evidence="23">The sequence shown here is derived from an EMBL/GenBank/DDBJ whole genome shotgun (WGS) entry which is preliminary data.</text>
</comment>
<dbReference type="EC" id="1.3.1.-" evidence="20"/>
<dbReference type="CDD" id="cd02801">
    <property type="entry name" value="DUS_like_FMN"/>
    <property type="match status" value="1"/>
</dbReference>
<dbReference type="AlphaFoldDB" id="A0AAW1RG49"/>
<evidence type="ECO:0000256" key="3">
    <source>
        <dbReference type="ARBA" id="ARBA00022630"/>
    </source>
</evidence>
<evidence type="ECO:0000259" key="22">
    <source>
        <dbReference type="PROSITE" id="PS50103"/>
    </source>
</evidence>
<keyword evidence="10 19" id="KW-0862">Zinc</keyword>
<dbReference type="Gene3D" id="4.10.1000.10">
    <property type="entry name" value="Zinc finger, CCCH-type"/>
    <property type="match status" value="1"/>
</dbReference>
<dbReference type="InterPro" id="IPR018517">
    <property type="entry name" value="tRNA_hU_synthase_CS"/>
</dbReference>
<evidence type="ECO:0000256" key="13">
    <source>
        <dbReference type="ARBA" id="ARBA00023027"/>
    </source>
</evidence>
<keyword evidence="6 20" id="KW-0819">tRNA processing</keyword>
<gene>
    <name evidence="23" type="ORF">WJX81_002201</name>
</gene>
<protein>
    <recommendedName>
        <fullName evidence="2 20">tRNA-dihydrouridine(47) synthase [NAD(P)(+)]</fullName>
        <ecNumber evidence="20">1.3.1.-</ecNumber>
    </recommendedName>
    <alternativeName>
        <fullName evidence="20">tRNA-dihydrouridine synthase 3</fullName>
    </alternativeName>
</protein>
<dbReference type="FunFam" id="3.20.20.70:FF:000067">
    <property type="entry name" value="tRNA-dihydrouridine(47) synthase [NAD(P)(+)]"/>
    <property type="match status" value="1"/>
</dbReference>
<comment type="function">
    <text evidence="14">Catalyzes the synthesis of dihydrouridine, a modified base found in the D-loop of most tRNAs. Specifically modifies U47 in cytoplasmic tRNAs. Catalyzes the synthesis of dihydrouridine in some mRNAs, thereby affecting their translation.</text>
</comment>
<keyword evidence="24" id="KW-1185">Reference proteome</keyword>
<dbReference type="InterPro" id="IPR000571">
    <property type="entry name" value="Znf_CCCH"/>
</dbReference>
<sequence length="603" mass="65381">MVDERVAALVARGVVPIKPEFLRAAADARVVVPPLPSNEEPAAVLQKKSKNQMKRERKQQHAAGGENSICFNFVRGCCSFSNNCRFGHDIQAYLRRRRPDLPGRCPFSEAAECPYGILCRWASTHGPLGGEAAGPTAAAAGTDVELVLGLGSEGAAGARKAPDGSIPEGVVALPPPGSTAAPLNQLNKQVQALLRRSQYDFSTANAALTACGAKAARAEAVAAHAEGRLRPAEKHRLDLRGKLYLAPLTTVGNLPFRRVCKGLGADVTCGEMALATNLLQGQGSEWALFKRDPCEDLFGVQICGGYPDALAHCAQLVEEHVSVDFVDINMGCPIDLICNKNAGSSLLTKPARVEQIVRSVSSVLSCPLTFKVRKGYNDGADIVHTWLPRAASWGAAAATIHGRTRQQRYSKLADWEYIRECVQATAGALPLVGNGDVTSFEDFYAHMEAAPELATIMLARGALIKPWIFTEIKERRHWDISARERLDLLKAFCAAGVTHWGSDSRGVETTRRFLLEWMSFLCRYVPVGLLEVLPQRLNWRPPAFVGRSDLETWLASENPADWLRISEMLLGRAPAGFKFAPKHKSNSYSASEGSMAFEGADNG</sequence>
<comment type="similarity">
    <text evidence="20">Belongs to the dus family. Dus3 subfamily.</text>
</comment>